<gene>
    <name evidence="1" type="ORF">VNE69_12029</name>
</gene>
<dbReference type="KEGG" id="vnx:VNE69_12029"/>
<dbReference type="GeneID" id="90542891"/>
<organism evidence="1 2">
    <name type="scientific">Vairimorpha necatrix</name>
    <dbReference type="NCBI Taxonomy" id="6039"/>
    <lineage>
        <taxon>Eukaryota</taxon>
        <taxon>Fungi</taxon>
        <taxon>Fungi incertae sedis</taxon>
        <taxon>Microsporidia</taxon>
        <taxon>Nosematidae</taxon>
        <taxon>Vairimorpha</taxon>
    </lineage>
</organism>
<name>A0AAX4JGF5_9MICR</name>
<dbReference type="Proteomes" id="UP001334084">
    <property type="component" value="Chromosome 12"/>
</dbReference>
<proteinExistence type="predicted"/>
<evidence type="ECO:0000313" key="1">
    <source>
        <dbReference type="EMBL" id="WUR05044.1"/>
    </source>
</evidence>
<sequence length="134" mass="15595">MFDNPTTETTSSKLLDNMNLIGVKELRIYVKDNNLEVTVIYADNTVEKLKSKTSDKSTIKILTAVKDWTYNFIGIPWSVIISVYKKLERHIDNLSLILPYLVGLFLKLIDKMTFINQIYPIRIFDNNSHLKIRN</sequence>
<keyword evidence="2" id="KW-1185">Reference proteome</keyword>
<accession>A0AAX4JGF5</accession>
<dbReference type="EMBL" id="CP142737">
    <property type="protein sequence ID" value="WUR05044.1"/>
    <property type="molecule type" value="Genomic_DNA"/>
</dbReference>
<protein>
    <submittedName>
        <fullName evidence="1">SP-containing protein</fullName>
    </submittedName>
</protein>
<reference evidence="1" key="1">
    <citation type="journal article" date="2024" name="BMC Genomics">
        <title>Functional annotation of a divergent genome using sequence and structure-based similarity.</title>
        <authorList>
            <person name="Svedberg D."/>
            <person name="Winiger R.R."/>
            <person name="Berg A."/>
            <person name="Sharma H."/>
            <person name="Tellgren-Roth C."/>
            <person name="Debrunner-Vossbrinck B.A."/>
            <person name="Vossbrinck C.R."/>
            <person name="Barandun J."/>
        </authorList>
    </citation>
    <scope>NUCLEOTIDE SEQUENCE</scope>
    <source>
        <strain evidence="1">Illinois isolate</strain>
    </source>
</reference>
<dbReference type="AlphaFoldDB" id="A0AAX4JGF5"/>
<dbReference type="RefSeq" id="XP_065331189.1">
    <property type="nucleotide sequence ID" value="XM_065475117.1"/>
</dbReference>
<evidence type="ECO:0000313" key="2">
    <source>
        <dbReference type="Proteomes" id="UP001334084"/>
    </source>
</evidence>